<dbReference type="PANTHER" id="PTHR13847:SF150">
    <property type="entry name" value="OXIDOREDUCTASE TDA3-RELATED"/>
    <property type="match status" value="1"/>
</dbReference>
<comment type="caution">
    <text evidence="3">The sequence shown here is derived from an EMBL/GenBank/DDBJ whole genome shotgun (WGS) entry which is preliminary data.</text>
</comment>
<keyword evidence="1" id="KW-0732">Signal</keyword>
<feature type="chain" id="PRO_5012984071" evidence="1">
    <location>
        <begin position="23"/>
        <end position="555"/>
    </location>
</feature>
<dbReference type="InterPro" id="IPR036188">
    <property type="entry name" value="FAD/NAD-bd_sf"/>
</dbReference>
<evidence type="ECO:0000256" key="1">
    <source>
        <dbReference type="SAM" id="SignalP"/>
    </source>
</evidence>
<dbReference type="EC" id="1.4.5.1" evidence="3"/>
<dbReference type="GO" id="GO:0005737">
    <property type="term" value="C:cytoplasm"/>
    <property type="evidence" value="ECO:0007669"/>
    <property type="project" value="TreeGrafter"/>
</dbReference>
<reference evidence="3 4" key="1">
    <citation type="journal article" date="2015" name="Plant Cell">
        <title>Oil accumulation by the oleaginous diatom Fistulifera solaris as revealed by the genome and transcriptome.</title>
        <authorList>
            <person name="Tanaka T."/>
            <person name="Maeda Y."/>
            <person name="Veluchamy A."/>
            <person name="Tanaka M."/>
            <person name="Abida H."/>
            <person name="Marechal E."/>
            <person name="Bowler C."/>
            <person name="Muto M."/>
            <person name="Sunaga Y."/>
            <person name="Tanaka M."/>
            <person name="Yoshino T."/>
            <person name="Taniguchi T."/>
            <person name="Fukuda Y."/>
            <person name="Nemoto M."/>
            <person name="Matsumoto M."/>
            <person name="Wong P.S."/>
            <person name="Aburatani S."/>
            <person name="Fujibuchi W."/>
        </authorList>
    </citation>
    <scope>NUCLEOTIDE SEQUENCE [LARGE SCALE GENOMIC DNA]</scope>
    <source>
        <strain evidence="3 4">JPCC DA0580</strain>
    </source>
</reference>
<evidence type="ECO:0000313" key="3">
    <source>
        <dbReference type="EMBL" id="GAX16549.1"/>
    </source>
</evidence>
<dbReference type="Gene3D" id="3.30.9.10">
    <property type="entry name" value="D-Amino Acid Oxidase, subunit A, domain 2"/>
    <property type="match status" value="1"/>
</dbReference>
<evidence type="ECO:0000259" key="2">
    <source>
        <dbReference type="Pfam" id="PF01266"/>
    </source>
</evidence>
<dbReference type="Gene3D" id="3.50.50.60">
    <property type="entry name" value="FAD/NAD(P)-binding domain"/>
    <property type="match status" value="1"/>
</dbReference>
<protein>
    <submittedName>
        <fullName evidence="3">D-amino-acid dehydrogenase</fullName>
        <ecNumber evidence="3">1.4.5.1</ecNumber>
    </submittedName>
</protein>
<dbReference type="Proteomes" id="UP000198406">
    <property type="component" value="Unassembled WGS sequence"/>
</dbReference>
<proteinExistence type="predicted"/>
<name>A0A1Z5JRF6_FISSO</name>
<dbReference type="GO" id="GO:0008718">
    <property type="term" value="F:D-amino-acid dehydrogenase activity"/>
    <property type="evidence" value="ECO:0007669"/>
    <property type="project" value="UniProtKB-EC"/>
</dbReference>
<dbReference type="PANTHER" id="PTHR13847">
    <property type="entry name" value="SARCOSINE DEHYDROGENASE-RELATED"/>
    <property type="match status" value="1"/>
</dbReference>
<dbReference type="SUPFAM" id="SSF51971">
    <property type="entry name" value="Nucleotide-binding domain"/>
    <property type="match status" value="1"/>
</dbReference>
<feature type="signal peptide" evidence="1">
    <location>
        <begin position="1"/>
        <end position="22"/>
    </location>
</feature>
<keyword evidence="3" id="KW-0560">Oxidoreductase</keyword>
<feature type="domain" description="FAD dependent oxidoreductase" evidence="2">
    <location>
        <begin position="221"/>
        <end position="518"/>
    </location>
</feature>
<organism evidence="3 4">
    <name type="scientific">Fistulifera solaris</name>
    <name type="common">Oleaginous diatom</name>
    <dbReference type="NCBI Taxonomy" id="1519565"/>
    <lineage>
        <taxon>Eukaryota</taxon>
        <taxon>Sar</taxon>
        <taxon>Stramenopiles</taxon>
        <taxon>Ochrophyta</taxon>
        <taxon>Bacillariophyta</taxon>
        <taxon>Bacillariophyceae</taxon>
        <taxon>Bacillariophycidae</taxon>
        <taxon>Naviculales</taxon>
        <taxon>Naviculaceae</taxon>
        <taxon>Fistulifera</taxon>
    </lineage>
</organism>
<gene>
    <name evidence="3" type="ORF">FisN_7Lh275</name>
</gene>
<keyword evidence="4" id="KW-1185">Reference proteome</keyword>
<dbReference type="InterPro" id="IPR006076">
    <property type="entry name" value="FAD-dep_OxRdtase"/>
</dbReference>
<evidence type="ECO:0000313" key="4">
    <source>
        <dbReference type="Proteomes" id="UP000198406"/>
    </source>
</evidence>
<dbReference type="Pfam" id="PF01266">
    <property type="entry name" value="DAO"/>
    <property type="match status" value="1"/>
</dbReference>
<dbReference type="InParanoid" id="A0A1Z5JRF6"/>
<accession>A0A1Z5JRF6</accession>
<dbReference type="EMBL" id="BDSP01000107">
    <property type="protein sequence ID" value="GAX16549.1"/>
    <property type="molecule type" value="Genomic_DNA"/>
</dbReference>
<dbReference type="OrthoDB" id="498204at2759"/>
<dbReference type="AlphaFoldDB" id="A0A1Z5JRF6"/>
<sequence>MKEGVAFLLTHLPICMIYLFMSQQPNKQFPFSFQFPQWRRSGSLQVANTNITSHGDTSTLRVGIIGGGIAGVSVAHALVGKFLRDKRKCDIVVIEGDPYACSNSFNKPVTNQWKAATARNANSMVPAAAMHVFSEKSALWNVLRDTLVEFYELKREQLQSLWPSSTQKITRSEQFAIAPPYFALHLWKCIGSTASSAERWSFITFMKHYLRASLWRNDAHERGKQLVALAAANRNLFLQYSQNSTTFSRGFLSLHRTADSAKQALDEIHEFGESAEMISWERTIQLEPRLGRLPIQPLFTVHRTNDIIANCGAFVKSLVNKCEKTGVLFRNATVKGVIALDGPKPKYRVTFEDGSSDDFDVVVLAAGIRNALLAAGMGLGDYVPIYPLRGYSFTLNFESPVNEEKKIHMNKPFSVDSIYCSSISPTSTRMAGFGEFVGYPEKAGDVPSLGPKILTRYSQVLFPDATNATIAKILPCFRPMSPDDMPLAGEIRPGLFVHGGHGTLGWTLGLATGECVAQAMADYINGGQDTPAMYFEFPDGSKIQRSILSPNRFLN</sequence>